<keyword evidence="2" id="KW-0472">Membrane</keyword>
<keyword evidence="2" id="KW-1133">Transmembrane helix</keyword>
<dbReference type="Proteomes" id="UP001595821">
    <property type="component" value="Unassembled WGS sequence"/>
</dbReference>
<feature type="transmembrane region" description="Helical" evidence="2">
    <location>
        <begin position="218"/>
        <end position="239"/>
    </location>
</feature>
<proteinExistence type="predicted"/>
<feature type="transmembrane region" description="Helical" evidence="2">
    <location>
        <begin position="246"/>
        <end position="267"/>
    </location>
</feature>
<dbReference type="AlphaFoldDB" id="A0ABD5P3F7"/>
<evidence type="ECO:0000313" key="3">
    <source>
        <dbReference type="EMBL" id="MFC4248856.1"/>
    </source>
</evidence>
<evidence type="ECO:0008006" key="5">
    <source>
        <dbReference type="Google" id="ProtNLM"/>
    </source>
</evidence>
<comment type="caution">
    <text evidence="3">The sequence shown here is derived from an EMBL/GenBank/DDBJ whole genome shotgun (WGS) entry which is preliminary data.</text>
</comment>
<dbReference type="RefSeq" id="WP_246966612.1">
    <property type="nucleotide sequence ID" value="NZ_CP095397.1"/>
</dbReference>
<feature type="transmembrane region" description="Helical" evidence="2">
    <location>
        <begin position="123"/>
        <end position="152"/>
    </location>
</feature>
<feature type="region of interest" description="Disordered" evidence="1">
    <location>
        <begin position="319"/>
        <end position="352"/>
    </location>
</feature>
<evidence type="ECO:0000256" key="2">
    <source>
        <dbReference type="SAM" id="Phobius"/>
    </source>
</evidence>
<evidence type="ECO:0000256" key="1">
    <source>
        <dbReference type="SAM" id="MobiDB-lite"/>
    </source>
</evidence>
<feature type="transmembrane region" description="Helical" evidence="2">
    <location>
        <begin position="72"/>
        <end position="102"/>
    </location>
</feature>
<dbReference type="InterPro" id="IPR055966">
    <property type="entry name" value="DUF7544"/>
</dbReference>
<name>A0ABD5P3F7_9EURY</name>
<dbReference type="EMBL" id="JBHSDJ010000128">
    <property type="protein sequence ID" value="MFC4248856.1"/>
    <property type="molecule type" value="Genomic_DNA"/>
</dbReference>
<accession>A0ABD5P3F7</accession>
<feature type="transmembrane region" description="Helical" evidence="2">
    <location>
        <begin position="158"/>
        <end position="180"/>
    </location>
</feature>
<sequence length="352" mass="37776">MYAVDDLSDAIDVTREFLTPIRPGTWLKLAIVVFFVGGPGLSTPTTPTGNVGPAVDGPTPGAVEPALPTGDVLALVAVLAVVVIAIWLVFALVGSIMEFVFIESLRSSAVHVRRYAGKNIGHAVQLFLFRLVAALVVFVLVGVPALVAILSVESLGSVSIGLFLLIALAAIPLSIAYAIVTRFTTVFVAPVMLLEDRGIVAAWRRFWPTFTANWKEYGVYLVLAWIIQFALGFAVAFLAAFGGIALAIPFGILIVVLLALGPVGVALAVGVGLVALVVFLFLMALLQVPVYSYLRYYALLLLGDTNDDLDLIPDQRAAVRSDGGEWDDQSDDEWGESDEWDDQSDDDRNGWE</sequence>
<dbReference type="GeneID" id="71854540"/>
<feature type="compositionally biased region" description="Acidic residues" evidence="1">
    <location>
        <begin position="324"/>
        <end position="345"/>
    </location>
</feature>
<evidence type="ECO:0000313" key="4">
    <source>
        <dbReference type="Proteomes" id="UP001595821"/>
    </source>
</evidence>
<feature type="transmembrane region" description="Helical" evidence="2">
    <location>
        <begin position="273"/>
        <end position="294"/>
    </location>
</feature>
<reference evidence="3 4" key="1">
    <citation type="journal article" date="2014" name="Int. J. Syst. Evol. Microbiol.">
        <title>Complete genome sequence of Corynebacterium casei LMG S-19264T (=DSM 44701T), isolated from a smear-ripened cheese.</title>
        <authorList>
            <consortium name="US DOE Joint Genome Institute (JGI-PGF)"/>
            <person name="Walter F."/>
            <person name="Albersmeier A."/>
            <person name="Kalinowski J."/>
            <person name="Ruckert C."/>
        </authorList>
    </citation>
    <scope>NUCLEOTIDE SEQUENCE [LARGE SCALE GENOMIC DNA]</scope>
    <source>
        <strain evidence="3 4">IBRC-M 10912</strain>
    </source>
</reference>
<organism evidence="3 4">
    <name type="scientific">Natribaculum luteum</name>
    <dbReference type="NCBI Taxonomy" id="1586232"/>
    <lineage>
        <taxon>Archaea</taxon>
        <taxon>Methanobacteriati</taxon>
        <taxon>Methanobacteriota</taxon>
        <taxon>Stenosarchaea group</taxon>
        <taxon>Halobacteria</taxon>
        <taxon>Halobacteriales</taxon>
        <taxon>Natrialbaceae</taxon>
        <taxon>Natribaculum</taxon>
    </lineage>
</organism>
<keyword evidence="2" id="KW-0812">Transmembrane</keyword>
<gene>
    <name evidence="3" type="ORF">ACFOZ7_18320</name>
</gene>
<protein>
    <recommendedName>
        <fullName evidence="5">Glycerophosphoryl diester phosphodiesterase membrane domain-containing protein</fullName>
    </recommendedName>
</protein>
<dbReference type="Pfam" id="PF24400">
    <property type="entry name" value="DUF7544"/>
    <property type="match status" value="1"/>
</dbReference>